<dbReference type="GO" id="GO:0032991">
    <property type="term" value="C:protein-containing complex"/>
    <property type="evidence" value="ECO:0007669"/>
    <property type="project" value="UniProtKB-ARBA"/>
</dbReference>
<evidence type="ECO:0000256" key="17">
    <source>
        <dbReference type="SAM" id="MobiDB-lite"/>
    </source>
</evidence>
<dbReference type="PROSITE" id="PS50208">
    <property type="entry name" value="CASPASE_P20"/>
    <property type="match status" value="1"/>
</dbReference>
<sequence length="610" mass="68370">MVQRDGQLVVNKITTVGEEELKAEHATCLRQHPELCAMMADFLQFLLLRKPSVVSVLSLCSPASIYPPAPPADPRGAPSTPHPEDTHGGCLNSLNPVQVDVAVWSGDPVCVMDLHLLSRIDEELDSSEVAALCFLCRDVLNRKRLETVQDGRDLFLRLQEKSLLEDHYFLSQLLNVIGRLDLLRLLETDSRQPEQTAHTQTDACPALSQYRRMLYKVSEDVTQENLTKIKFLLSNKLPRGRLDLCTTALEVLCEMERQGLLTEDRLDELQMTLEECDTQLAHTVRQHRGARGSLSRQEYTVQPISNQEQQPSTSHCFSMEQRAPSPPLLLQSLSISETQPSRERGQSVSVYSDSGMEPQPGSGPDQMERYSMTHKPRGTCLIINNHHFIRFSDLTDRTGTEQDEKALNTVFSNLGFRVEVGSDMTKKTMLEAVQELGMRSHLQADALVVCVLSHGEKGCVFGTDGEEVPIRSLTQPFTSEQCPSLVGKPKLFFIQACQGKGFQRGSPLPPPSRRQGQYEADATESVPCYADFLIGMATVEECKSFRNTKDGSIYIQELCKQLDWGADSGEDMLSVLTRVNREVSRGVFKDSKQMPEPKYTLTKKLFLSYL</sequence>
<comment type="catalytic activity">
    <reaction evidence="13">
        <text>Strict requirement for Asp at position P1 and has a preferred cleavage sequence of (Leu/Asp/Val)-Glu-Thr-Asp-|-(Gly/Ser/Ala).</text>
        <dbReference type="EC" id="3.4.22.61"/>
    </reaction>
</comment>
<dbReference type="GO" id="GO:0043065">
    <property type="term" value="P:positive regulation of apoptotic process"/>
    <property type="evidence" value="ECO:0007669"/>
    <property type="project" value="UniProtKB-ARBA"/>
</dbReference>
<dbReference type="SUPFAM" id="SSF47986">
    <property type="entry name" value="DEATH domain"/>
    <property type="match status" value="2"/>
</dbReference>
<evidence type="ECO:0000313" key="22">
    <source>
        <dbReference type="Proteomes" id="UP001356427"/>
    </source>
</evidence>
<dbReference type="GO" id="GO:0005737">
    <property type="term" value="C:cytoplasm"/>
    <property type="evidence" value="ECO:0007669"/>
    <property type="project" value="UniProtKB-SubCell"/>
</dbReference>
<keyword evidence="8" id="KW-0677">Repeat</keyword>
<dbReference type="EMBL" id="JAGTTL010000025">
    <property type="protein sequence ID" value="KAK6302882.1"/>
    <property type="molecule type" value="Genomic_DNA"/>
</dbReference>
<dbReference type="PANTHER" id="PTHR48169">
    <property type="entry name" value="DED DOMAIN-CONTAINING PROTEIN"/>
    <property type="match status" value="1"/>
</dbReference>
<name>A0AAN8L1C6_9TELE</name>
<keyword evidence="11" id="KW-0865">Zymogen</keyword>
<feature type="domain" description="Caspase family p10" evidence="19">
    <location>
        <begin position="522"/>
        <end position="609"/>
    </location>
</feature>
<comment type="similarity">
    <text evidence="3 16">Belongs to the peptidase C14A family.</text>
</comment>
<dbReference type="GO" id="GO:0005634">
    <property type="term" value="C:nucleus"/>
    <property type="evidence" value="ECO:0007669"/>
    <property type="project" value="UniProtKB-SubCell"/>
</dbReference>
<dbReference type="PROSITE" id="PS01122">
    <property type="entry name" value="CASPASE_CYS"/>
    <property type="match status" value="1"/>
</dbReference>
<dbReference type="PRINTS" id="PR00376">
    <property type="entry name" value="IL1BCENZYME"/>
</dbReference>
<dbReference type="SUPFAM" id="SSF52129">
    <property type="entry name" value="Caspase-like"/>
    <property type="match status" value="1"/>
</dbReference>
<dbReference type="InterPro" id="IPR011600">
    <property type="entry name" value="Pept_C14_caspase"/>
</dbReference>
<keyword evidence="12" id="KW-0539">Nucleus</keyword>
<reference evidence="21 22" key="1">
    <citation type="submission" date="2021-04" db="EMBL/GenBank/DDBJ databases">
        <authorList>
            <person name="De Guttry C."/>
            <person name="Zahm M."/>
            <person name="Klopp C."/>
            <person name="Cabau C."/>
            <person name="Louis A."/>
            <person name="Berthelot C."/>
            <person name="Parey E."/>
            <person name="Roest Crollius H."/>
            <person name="Montfort J."/>
            <person name="Robinson-Rechavi M."/>
            <person name="Bucao C."/>
            <person name="Bouchez O."/>
            <person name="Gislard M."/>
            <person name="Lluch J."/>
            <person name="Milhes M."/>
            <person name="Lampietro C."/>
            <person name="Lopez Roques C."/>
            <person name="Donnadieu C."/>
            <person name="Braasch I."/>
            <person name="Desvignes T."/>
            <person name="Postlethwait J."/>
            <person name="Bobe J."/>
            <person name="Wedekind C."/>
            <person name="Guiguen Y."/>
        </authorList>
    </citation>
    <scope>NUCLEOTIDE SEQUENCE [LARGE SCALE GENOMIC DNA]</scope>
    <source>
        <strain evidence="21">Cs_M1</strain>
        <tissue evidence="21">Blood</tissue>
    </source>
</reference>
<feature type="region of interest" description="Disordered" evidence="17">
    <location>
        <begin position="335"/>
        <end position="369"/>
    </location>
</feature>
<feature type="region of interest" description="Disordered" evidence="17">
    <location>
        <begin position="70"/>
        <end position="90"/>
    </location>
</feature>
<dbReference type="Pfam" id="PF00656">
    <property type="entry name" value="Peptidase_C14"/>
    <property type="match status" value="1"/>
</dbReference>
<dbReference type="InterPro" id="IPR011029">
    <property type="entry name" value="DEATH-like_dom_sf"/>
</dbReference>
<dbReference type="PANTHER" id="PTHR48169:SF7">
    <property type="entry name" value="CASPASE 10"/>
    <property type="match status" value="1"/>
</dbReference>
<evidence type="ECO:0000256" key="10">
    <source>
        <dbReference type="ARBA" id="ARBA00022807"/>
    </source>
</evidence>
<dbReference type="InterPro" id="IPR015917">
    <property type="entry name" value="Pept_C14A"/>
</dbReference>
<evidence type="ECO:0000256" key="8">
    <source>
        <dbReference type="ARBA" id="ARBA00022737"/>
    </source>
</evidence>
<dbReference type="PROSITE" id="PS50168">
    <property type="entry name" value="DED"/>
    <property type="match status" value="2"/>
</dbReference>
<evidence type="ECO:0000259" key="19">
    <source>
        <dbReference type="PROSITE" id="PS50207"/>
    </source>
</evidence>
<dbReference type="Pfam" id="PF01335">
    <property type="entry name" value="DED"/>
    <property type="match status" value="2"/>
</dbReference>
<dbReference type="InterPro" id="IPR001875">
    <property type="entry name" value="DED_dom"/>
</dbReference>
<dbReference type="AlphaFoldDB" id="A0AAN8L1C6"/>
<dbReference type="InterPro" id="IPR001309">
    <property type="entry name" value="Pept_C14_p20"/>
</dbReference>
<keyword evidence="6" id="KW-0645">Protease</keyword>
<dbReference type="GO" id="GO:0051604">
    <property type="term" value="P:protein maturation"/>
    <property type="evidence" value="ECO:0007669"/>
    <property type="project" value="UniProtKB-ARBA"/>
</dbReference>
<keyword evidence="4" id="KW-0963">Cytoplasm</keyword>
<proteinExistence type="inferred from homology"/>
<evidence type="ECO:0000256" key="7">
    <source>
        <dbReference type="ARBA" id="ARBA00022703"/>
    </source>
</evidence>
<protein>
    <recommendedName>
        <fullName evidence="15">Caspase-8</fullName>
        <ecNumber evidence="14">3.4.22.61</ecNumber>
    </recommendedName>
</protein>
<dbReference type="Proteomes" id="UP001356427">
    <property type="component" value="Unassembled WGS sequence"/>
</dbReference>
<dbReference type="GO" id="GO:0006508">
    <property type="term" value="P:proteolysis"/>
    <property type="evidence" value="ECO:0007669"/>
    <property type="project" value="UniProtKB-KW"/>
</dbReference>
<evidence type="ECO:0000256" key="6">
    <source>
        <dbReference type="ARBA" id="ARBA00022670"/>
    </source>
</evidence>
<dbReference type="CDD" id="cd00032">
    <property type="entry name" value="CASc"/>
    <property type="match status" value="1"/>
</dbReference>
<dbReference type="CDD" id="cd08792">
    <property type="entry name" value="DED_Caspase_8_10_r1"/>
    <property type="match status" value="1"/>
</dbReference>
<dbReference type="InterPro" id="IPR029030">
    <property type="entry name" value="Caspase-like_dom_sf"/>
</dbReference>
<dbReference type="SMART" id="SM00031">
    <property type="entry name" value="DED"/>
    <property type="match status" value="2"/>
</dbReference>
<evidence type="ECO:0000256" key="12">
    <source>
        <dbReference type="ARBA" id="ARBA00023242"/>
    </source>
</evidence>
<evidence type="ECO:0000256" key="14">
    <source>
        <dbReference type="ARBA" id="ARBA00066479"/>
    </source>
</evidence>
<dbReference type="PROSITE" id="PS50207">
    <property type="entry name" value="CASPASE_P10"/>
    <property type="match status" value="1"/>
</dbReference>
<dbReference type="Gene3D" id="1.10.533.10">
    <property type="entry name" value="Death Domain, Fas"/>
    <property type="match status" value="2"/>
</dbReference>
<evidence type="ECO:0000256" key="5">
    <source>
        <dbReference type="ARBA" id="ARBA00022553"/>
    </source>
</evidence>
<evidence type="ECO:0000256" key="11">
    <source>
        <dbReference type="ARBA" id="ARBA00023145"/>
    </source>
</evidence>
<feature type="compositionally biased region" description="Polar residues" evidence="17">
    <location>
        <begin position="302"/>
        <end position="316"/>
    </location>
</feature>
<keyword evidence="5" id="KW-0597">Phosphoprotein</keyword>
<dbReference type="SMART" id="SM00115">
    <property type="entry name" value="CASc"/>
    <property type="match status" value="1"/>
</dbReference>
<dbReference type="CDD" id="cd08334">
    <property type="entry name" value="DED_Caspase_8_10_r2"/>
    <property type="match status" value="1"/>
</dbReference>
<evidence type="ECO:0000256" key="13">
    <source>
        <dbReference type="ARBA" id="ARBA00051626"/>
    </source>
</evidence>
<dbReference type="InterPro" id="IPR002138">
    <property type="entry name" value="Pept_C14_p10"/>
</dbReference>
<comment type="subcellular location">
    <subcellularLocation>
        <location evidence="2">Cytoplasm</location>
    </subcellularLocation>
    <subcellularLocation>
        <location evidence="1">Nucleus</location>
    </subcellularLocation>
</comment>
<evidence type="ECO:0000256" key="9">
    <source>
        <dbReference type="ARBA" id="ARBA00022801"/>
    </source>
</evidence>
<evidence type="ECO:0000259" key="20">
    <source>
        <dbReference type="PROSITE" id="PS50208"/>
    </source>
</evidence>
<keyword evidence="22" id="KW-1185">Reference proteome</keyword>
<dbReference type="Gene3D" id="3.40.50.1460">
    <property type="match status" value="1"/>
</dbReference>
<feature type="domain" description="Caspase family p20" evidence="20">
    <location>
        <begin position="376"/>
        <end position="501"/>
    </location>
</feature>
<dbReference type="GO" id="GO:0005886">
    <property type="term" value="C:plasma membrane"/>
    <property type="evidence" value="ECO:0007669"/>
    <property type="project" value="UniProtKB-ARBA"/>
</dbReference>
<evidence type="ECO:0000256" key="3">
    <source>
        <dbReference type="ARBA" id="ARBA00010134"/>
    </source>
</evidence>
<evidence type="ECO:0000256" key="4">
    <source>
        <dbReference type="ARBA" id="ARBA00022490"/>
    </source>
</evidence>
<dbReference type="FunFam" id="3.40.50.1460:FF:000008">
    <property type="entry name" value="caspase-8 isoform X1"/>
    <property type="match status" value="1"/>
</dbReference>
<accession>A0AAN8L1C6</accession>
<dbReference type="EC" id="3.4.22.61" evidence="14"/>
<organism evidence="21 22">
    <name type="scientific">Coregonus suidteri</name>
    <dbReference type="NCBI Taxonomy" id="861788"/>
    <lineage>
        <taxon>Eukaryota</taxon>
        <taxon>Metazoa</taxon>
        <taxon>Chordata</taxon>
        <taxon>Craniata</taxon>
        <taxon>Vertebrata</taxon>
        <taxon>Euteleostomi</taxon>
        <taxon>Actinopterygii</taxon>
        <taxon>Neopterygii</taxon>
        <taxon>Teleostei</taxon>
        <taxon>Protacanthopterygii</taxon>
        <taxon>Salmoniformes</taxon>
        <taxon>Salmonidae</taxon>
        <taxon>Coregoninae</taxon>
        <taxon>Coregonus</taxon>
    </lineage>
</organism>
<evidence type="ECO:0000256" key="16">
    <source>
        <dbReference type="RuleBase" id="RU003971"/>
    </source>
</evidence>
<evidence type="ECO:0000256" key="2">
    <source>
        <dbReference type="ARBA" id="ARBA00004496"/>
    </source>
</evidence>
<gene>
    <name evidence="21" type="ORF">J4Q44_G00272370</name>
</gene>
<feature type="domain" description="DED" evidence="18">
    <location>
        <begin position="112"/>
        <end position="188"/>
    </location>
</feature>
<evidence type="ECO:0000256" key="15">
    <source>
        <dbReference type="ARBA" id="ARBA00068172"/>
    </source>
</evidence>
<dbReference type="InterPro" id="IPR033139">
    <property type="entry name" value="Caspase_cys_AS"/>
</dbReference>
<dbReference type="FunFam" id="1.10.533.10:FF:000016">
    <property type="entry name" value="CASP8 and FADD-like apoptosis regulator"/>
    <property type="match status" value="1"/>
</dbReference>
<evidence type="ECO:0000313" key="21">
    <source>
        <dbReference type="EMBL" id="KAK6302882.1"/>
    </source>
</evidence>
<dbReference type="GO" id="GO:0004197">
    <property type="term" value="F:cysteine-type endopeptidase activity"/>
    <property type="evidence" value="ECO:0007669"/>
    <property type="project" value="InterPro"/>
</dbReference>
<feature type="region of interest" description="Disordered" evidence="17">
    <location>
        <begin position="302"/>
        <end position="321"/>
    </location>
</feature>
<feature type="domain" description="DED" evidence="18">
    <location>
        <begin position="209"/>
        <end position="273"/>
    </location>
</feature>
<keyword evidence="10" id="KW-0788">Thiol protease</keyword>
<keyword evidence="9" id="KW-0378">Hydrolase</keyword>
<evidence type="ECO:0000256" key="1">
    <source>
        <dbReference type="ARBA" id="ARBA00004123"/>
    </source>
</evidence>
<evidence type="ECO:0000259" key="18">
    <source>
        <dbReference type="PROSITE" id="PS50168"/>
    </source>
</evidence>
<keyword evidence="7" id="KW-0053">Apoptosis</keyword>
<comment type="caution">
    <text evidence="21">The sequence shown here is derived from an EMBL/GenBank/DDBJ whole genome shotgun (WGS) entry which is preliminary data.</text>
</comment>
<dbReference type="GO" id="GO:0006915">
    <property type="term" value="P:apoptotic process"/>
    <property type="evidence" value="ECO:0007669"/>
    <property type="project" value="UniProtKB-KW"/>
</dbReference>